<dbReference type="RefSeq" id="WP_002595963.1">
    <property type="nucleotide sequence ID" value="NZ_KB851022.1"/>
</dbReference>
<comment type="caution">
    <text evidence="2">The sequence shown here is derived from an EMBL/GenBank/DDBJ whole genome shotgun (WGS) entry which is preliminary data.</text>
</comment>
<dbReference type="PATRIC" id="fig|999408.3.peg.2951"/>
<dbReference type="GO" id="GO:0009100">
    <property type="term" value="P:glycoprotein metabolic process"/>
    <property type="evidence" value="ECO:0007669"/>
    <property type="project" value="UniProtKB-ARBA"/>
</dbReference>
<reference evidence="2 3" key="1">
    <citation type="submission" date="2013-01" db="EMBL/GenBank/DDBJ databases">
        <title>The Genome Sequence of Clostridium clostridioforme 90A8.</title>
        <authorList>
            <consortium name="The Broad Institute Genome Sequencing Platform"/>
            <person name="Earl A."/>
            <person name="Ward D."/>
            <person name="Feldgarden M."/>
            <person name="Gevers D."/>
            <person name="Courvalin P."/>
            <person name="Lambert T."/>
            <person name="Walker B."/>
            <person name="Young S.K."/>
            <person name="Zeng Q."/>
            <person name="Gargeya S."/>
            <person name="Fitzgerald M."/>
            <person name="Haas B."/>
            <person name="Abouelleil A."/>
            <person name="Alvarado L."/>
            <person name="Arachchi H.M."/>
            <person name="Berlin A.M."/>
            <person name="Chapman S.B."/>
            <person name="Dewar J."/>
            <person name="Goldberg J."/>
            <person name="Griggs A."/>
            <person name="Gujja S."/>
            <person name="Hansen M."/>
            <person name="Howarth C."/>
            <person name="Imamovic A."/>
            <person name="Larimer J."/>
            <person name="McCowan C."/>
            <person name="Murphy C."/>
            <person name="Neiman D."/>
            <person name="Pearson M."/>
            <person name="Priest M."/>
            <person name="Roberts A."/>
            <person name="Saif S."/>
            <person name="Shea T."/>
            <person name="Sisk P."/>
            <person name="Sykes S."/>
            <person name="Wortman J."/>
            <person name="Nusbaum C."/>
            <person name="Birren B."/>
        </authorList>
    </citation>
    <scope>NUCLEOTIDE SEQUENCE [LARGE SCALE GENOMIC DNA]</scope>
    <source>
        <strain evidence="2 3">90A8</strain>
    </source>
</reference>
<name>A0A0E2HAF5_9FIRM</name>
<proteinExistence type="predicted"/>
<dbReference type="InterPro" id="IPR007074">
    <property type="entry name" value="LicD/FKTN/FKRP_NTP_transf"/>
</dbReference>
<dbReference type="AlphaFoldDB" id="A0A0E2HAF5"/>
<dbReference type="EMBL" id="AGYR01000030">
    <property type="protein sequence ID" value="ENZ13529.1"/>
    <property type="molecule type" value="Genomic_DNA"/>
</dbReference>
<dbReference type="HOGENOM" id="CLU_075543_1_0_9"/>
<organism evidence="2 3">
    <name type="scientific">[Clostridium] clostridioforme 90A8</name>
    <dbReference type="NCBI Taxonomy" id="999408"/>
    <lineage>
        <taxon>Bacteria</taxon>
        <taxon>Bacillati</taxon>
        <taxon>Bacillota</taxon>
        <taxon>Clostridia</taxon>
        <taxon>Lachnospirales</taxon>
        <taxon>Lachnospiraceae</taxon>
        <taxon>Enterocloster</taxon>
    </lineage>
</organism>
<evidence type="ECO:0000259" key="1">
    <source>
        <dbReference type="Pfam" id="PF04991"/>
    </source>
</evidence>
<gene>
    <name evidence="2" type="ORF">HMPREF1090_02733</name>
</gene>
<feature type="domain" description="LicD/FKTN/FKRP nucleotidyltransferase" evidence="1">
    <location>
        <begin position="26"/>
        <end position="258"/>
    </location>
</feature>
<dbReference type="PANTHER" id="PTHR43404">
    <property type="entry name" value="LIPOPOLYSACCHARIDE CHOLINEPHOSPHOTRANSFERASE LICD"/>
    <property type="match status" value="1"/>
</dbReference>
<dbReference type="PANTHER" id="PTHR43404:SF2">
    <property type="entry name" value="LIPOPOLYSACCHARIDE CHOLINEPHOSPHOTRANSFERASE LICD"/>
    <property type="match status" value="1"/>
</dbReference>
<accession>A0A0E2HAF5</accession>
<evidence type="ECO:0000313" key="2">
    <source>
        <dbReference type="EMBL" id="ENZ13529.1"/>
    </source>
</evidence>
<evidence type="ECO:0000313" key="3">
    <source>
        <dbReference type="Proteomes" id="UP000013085"/>
    </source>
</evidence>
<sequence>MFSDNIDTRKIQESSLDILKALAKVCDENGLTYYLTGGTLLGAVRHKGFIPWDDDIDIAMPRDDYEKLIEIADEKLPPRFKLAHYTELFIGKKPLMHHVQILDQDVTLTRKWAKSESQVHTWIDIFALDGMPKGKTGKLLHYYHFKFWYVLMQISWFEYIVNLSKPNRPLLEKIVIKFISATHFGSSWDTVKLIRRLEKISMKYPFENSDTIVSLYGSFQKKEMIPKRWFEQRILMTFEDAEFYAPSEYDEELTHYYGDYMTPPKTRAEKEDHHKIQVKQ</sequence>
<protein>
    <recommendedName>
        <fullName evidence="1">LicD/FKTN/FKRP nucleotidyltransferase domain-containing protein</fullName>
    </recommendedName>
</protein>
<dbReference type="Pfam" id="PF04991">
    <property type="entry name" value="LicD"/>
    <property type="match status" value="1"/>
</dbReference>
<dbReference type="InterPro" id="IPR052942">
    <property type="entry name" value="LPS_cholinephosphotransferase"/>
</dbReference>
<dbReference type="Proteomes" id="UP000013085">
    <property type="component" value="Unassembled WGS sequence"/>
</dbReference>